<comment type="caution">
    <text evidence="1">The sequence shown here is derived from an EMBL/GenBank/DDBJ whole genome shotgun (WGS) entry which is preliminary data.</text>
</comment>
<proteinExistence type="predicted"/>
<evidence type="ECO:0000313" key="1">
    <source>
        <dbReference type="EMBL" id="KGA93359.1"/>
    </source>
</evidence>
<accession>A0A094X458</accession>
<dbReference type="Proteomes" id="UP000029452">
    <property type="component" value="Unassembled WGS sequence"/>
</dbReference>
<dbReference type="PATRIC" id="fig|178606.4.peg.1985"/>
<sequence>MCLKIIGEFYQREHPVSNEPDLRKERPGLAVRSCMMFWPFFVGLTILSSSAYGEDLPGLHLRLPDHIQSGEDWPLRITFDHAPPENTFYRLFVKIDGTPVAFSDLSRGRQTTINIPATHSGRHRLSLTWKNPPGGKAIVIRRIFQVPGR</sequence>
<reference evidence="1 2" key="1">
    <citation type="submission" date="2014-06" db="EMBL/GenBank/DDBJ databases">
        <title>Draft genome sequence of iron oxidizing acidophile Leptospirillum ferriphilum DSM14647.</title>
        <authorList>
            <person name="Cardenas J.P."/>
            <person name="Lazcano M."/>
            <person name="Ossandon F.J."/>
            <person name="Corbett M."/>
            <person name="Holmes D.S."/>
            <person name="Watkin E."/>
        </authorList>
    </citation>
    <scope>NUCLEOTIDE SEQUENCE [LARGE SCALE GENOMIC DNA]</scope>
    <source>
        <strain evidence="1 2">DSM 14647</strain>
    </source>
</reference>
<evidence type="ECO:0000313" key="2">
    <source>
        <dbReference type="Proteomes" id="UP000029452"/>
    </source>
</evidence>
<protein>
    <submittedName>
        <fullName evidence="1">Uncharacterized protein</fullName>
    </submittedName>
</protein>
<dbReference type="AlphaFoldDB" id="A0A094X458"/>
<organism evidence="1 2">
    <name type="scientific">Leptospirillum ferriphilum</name>
    <dbReference type="NCBI Taxonomy" id="178606"/>
    <lineage>
        <taxon>Bacteria</taxon>
        <taxon>Pseudomonadati</taxon>
        <taxon>Nitrospirota</taxon>
        <taxon>Nitrospiria</taxon>
        <taxon>Nitrospirales</taxon>
        <taxon>Nitrospiraceae</taxon>
        <taxon>Leptospirillum</taxon>
    </lineage>
</organism>
<dbReference type="EMBL" id="JPGK01000007">
    <property type="protein sequence ID" value="KGA93359.1"/>
    <property type="molecule type" value="Genomic_DNA"/>
</dbReference>
<name>A0A094X458_9BACT</name>
<gene>
    <name evidence="1" type="ORF">LptCag_0395</name>
</gene>